<keyword evidence="1" id="KW-0812">Transmembrane</keyword>
<keyword evidence="3" id="KW-1185">Reference proteome</keyword>
<evidence type="ECO:0000313" key="3">
    <source>
        <dbReference type="Proteomes" id="UP001595752"/>
    </source>
</evidence>
<proteinExistence type="predicted"/>
<comment type="caution">
    <text evidence="2">The sequence shown here is derived from an EMBL/GenBank/DDBJ whole genome shotgun (WGS) entry which is preliminary data.</text>
</comment>
<evidence type="ECO:0000313" key="2">
    <source>
        <dbReference type="EMBL" id="MFC3882351.1"/>
    </source>
</evidence>
<protein>
    <submittedName>
        <fullName evidence="2">Uncharacterized protein</fullName>
    </submittedName>
</protein>
<reference evidence="3" key="1">
    <citation type="journal article" date="2019" name="Int. J. Syst. Evol. Microbiol.">
        <title>The Global Catalogue of Microorganisms (GCM) 10K type strain sequencing project: providing services to taxonomists for standard genome sequencing and annotation.</title>
        <authorList>
            <consortium name="The Broad Institute Genomics Platform"/>
            <consortium name="The Broad Institute Genome Sequencing Center for Infectious Disease"/>
            <person name="Wu L."/>
            <person name="Ma J."/>
        </authorList>
    </citation>
    <scope>NUCLEOTIDE SEQUENCE [LARGE SCALE GENOMIC DNA]</scope>
    <source>
        <strain evidence="3">CCUG 61889</strain>
    </source>
</reference>
<evidence type="ECO:0000256" key="1">
    <source>
        <dbReference type="SAM" id="Phobius"/>
    </source>
</evidence>
<keyword evidence="1" id="KW-1133">Transmembrane helix</keyword>
<name>A0ABV8AZI0_9BACI</name>
<accession>A0ABV8AZI0</accession>
<keyword evidence="1" id="KW-0472">Membrane</keyword>
<organism evidence="2 3">
    <name type="scientific">Bacillus songklensis</name>
    <dbReference type="NCBI Taxonomy" id="1069116"/>
    <lineage>
        <taxon>Bacteria</taxon>
        <taxon>Bacillati</taxon>
        <taxon>Bacillota</taxon>
        <taxon>Bacilli</taxon>
        <taxon>Bacillales</taxon>
        <taxon>Bacillaceae</taxon>
        <taxon>Bacillus</taxon>
    </lineage>
</organism>
<gene>
    <name evidence="2" type="ORF">ACFOU2_01930</name>
</gene>
<dbReference type="Proteomes" id="UP001595752">
    <property type="component" value="Unassembled WGS sequence"/>
</dbReference>
<dbReference type="EMBL" id="JBHRZT010000008">
    <property type="protein sequence ID" value="MFC3882351.1"/>
    <property type="molecule type" value="Genomic_DNA"/>
</dbReference>
<sequence length="61" mass="7417">MNYYGEPVEVIDRNGRVYRGVIDGVNQQTGMFLRTGFRRRFIPFFLIAALFLLRFRRRRIF</sequence>
<feature type="transmembrane region" description="Helical" evidence="1">
    <location>
        <begin position="37"/>
        <end position="55"/>
    </location>
</feature>
<dbReference type="RefSeq" id="WP_377911757.1">
    <property type="nucleotide sequence ID" value="NZ_JBHRZT010000008.1"/>
</dbReference>